<keyword evidence="9" id="KW-1185">Reference proteome</keyword>
<dbReference type="GO" id="GO:0016020">
    <property type="term" value="C:membrane"/>
    <property type="evidence" value="ECO:0007669"/>
    <property type="project" value="UniProtKB-SubCell"/>
</dbReference>
<evidence type="ECO:0000313" key="9">
    <source>
        <dbReference type="Proteomes" id="UP000054558"/>
    </source>
</evidence>
<evidence type="ECO:0000313" key="8">
    <source>
        <dbReference type="EMBL" id="GAQ86576.1"/>
    </source>
</evidence>
<evidence type="ECO:0000256" key="5">
    <source>
        <dbReference type="ARBA" id="ARBA00023136"/>
    </source>
</evidence>
<keyword evidence="5 6" id="KW-0472">Membrane</keyword>
<evidence type="ECO:0000256" key="1">
    <source>
        <dbReference type="ARBA" id="ARBA00004141"/>
    </source>
</evidence>
<accession>A0A1Y1ICZ5</accession>
<dbReference type="InterPro" id="IPR000620">
    <property type="entry name" value="EamA_dom"/>
</dbReference>
<comment type="similarity">
    <text evidence="2">Belongs to the drug/metabolite transporter (DMT) superfamily. Plant drug/metabolite exporter (P-DME) (TC 2.A.7.4) family.</text>
</comment>
<keyword evidence="3 6" id="KW-0812">Transmembrane</keyword>
<dbReference type="Proteomes" id="UP000054558">
    <property type="component" value="Unassembled WGS sequence"/>
</dbReference>
<dbReference type="InterPro" id="IPR037185">
    <property type="entry name" value="EmrE-like"/>
</dbReference>
<feature type="transmembrane region" description="Helical" evidence="6">
    <location>
        <begin position="511"/>
        <end position="532"/>
    </location>
</feature>
<comment type="subcellular location">
    <subcellularLocation>
        <location evidence="1">Membrane</location>
        <topology evidence="1">Multi-pass membrane protein</topology>
    </subcellularLocation>
</comment>
<reference evidence="8 9" key="1">
    <citation type="journal article" date="2014" name="Nat. Commun.">
        <title>Klebsormidium flaccidum genome reveals primary factors for plant terrestrial adaptation.</title>
        <authorList>
            <person name="Hori K."/>
            <person name="Maruyama F."/>
            <person name="Fujisawa T."/>
            <person name="Togashi T."/>
            <person name="Yamamoto N."/>
            <person name="Seo M."/>
            <person name="Sato S."/>
            <person name="Yamada T."/>
            <person name="Mori H."/>
            <person name="Tajima N."/>
            <person name="Moriyama T."/>
            <person name="Ikeuchi M."/>
            <person name="Watanabe M."/>
            <person name="Wada H."/>
            <person name="Kobayashi K."/>
            <person name="Saito M."/>
            <person name="Masuda T."/>
            <person name="Sasaki-Sekimoto Y."/>
            <person name="Mashiguchi K."/>
            <person name="Awai K."/>
            <person name="Shimojima M."/>
            <person name="Masuda S."/>
            <person name="Iwai M."/>
            <person name="Nobusawa T."/>
            <person name="Narise T."/>
            <person name="Kondo S."/>
            <person name="Saito H."/>
            <person name="Sato R."/>
            <person name="Murakawa M."/>
            <person name="Ihara Y."/>
            <person name="Oshima-Yamada Y."/>
            <person name="Ohtaka K."/>
            <person name="Satoh M."/>
            <person name="Sonobe K."/>
            <person name="Ishii M."/>
            <person name="Ohtani R."/>
            <person name="Kanamori-Sato M."/>
            <person name="Honoki R."/>
            <person name="Miyazaki D."/>
            <person name="Mochizuki H."/>
            <person name="Umetsu J."/>
            <person name="Higashi K."/>
            <person name="Shibata D."/>
            <person name="Kamiya Y."/>
            <person name="Sato N."/>
            <person name="Nakamura Y."/>
            <person name="Tabata S."/>
            <person name="Ida S."/>
            <person name="Kurokawa K."/>
            <person name="Ohta H."/>
        </authorList>
    </citation>
    <scope>NUCLEOTIDE SEQUENCE [LARGE SCALE GENOMIC DNA]</scope>
    <source>
        <strain evidence="8 9">NIES-2285</strain>
    </source>
</reference>
<dbReference type="STRING" id="105231.A0A1Y1ICZ5"/>
<dbReference type="OrthoDB" id="1436450at2759"/>
<evidence type="ECO:0000256" key="6">
    <source>
        <dbReference type="SAM" id="Phobius"/>
    </source>
</evidence>
<protein>
    <recommendedName>
        <fullName evidence="7">EamA domain-containing protein</fullName>
    </recommendedName>
</protein>
<feature type="transmembrane region" description="Helical" evidence="6">
    <location>
        <begin position="538"/>
        <end position="556"/>
    </location>
</feature>
<keyword evidence="4 6" id="KW-1133">Transmembrane helix</keyword>
<feature type="transmembrane region" description="Helical" evidence="6">
    <location>
        <begin position="20"/>
        <end position="41"/>
    </location>
</feature>
<gene>
    <name evidence="8" type="ORF">KFL_002970140</name>
</gene>
<feature type="transmembrane region" description="Helical" evidence="6">
    <location>
        <begin position="359"/>
        <end position="377"/>
    </location>
</feature>
<feature type="transmembrane region" description="Helical" evidence="6">
    <location>
        <begin position="480"/>
        <end position="499"/>
    </location>
</feature>
<dbReference type="AlphaFoldDB" id="A0A1Y1ICZ5"/>
<feature type="transmembrane region" description="Helical" evidence="6">
    <location>
        <begin position="445"/>
        <end position="468"/>
    </location>
</feature>
<evidence type="ECO:0000256" key="4">
    <source>
        <dbReference type="ARBA" id="ARBA00022989"/>
    </source>
</evidence>
<feature type="transmembrane region" description="Helical" evidence="6">
    <location>
        <begin position="397"/>
        <end position="413"/>
    </location>
</feature>
<evidence type="ECO:0000256" key="2">
    <source>
        <dbReference type="ARBA" id="ARBA00007635"/>
    </source>
</evidence>
<organism evidence="8 9">
    <name type="scientific">Klebsormidium nitens</name>
    <name type="common">Green alga</name>
    <name type="synonym">Ulothrix nitens</name>
    <dbReference type="NCBI Taxonomy" id="105231"/>
    <lineage>
        <taxon>Eukaryota</taxon>
        <taxon>Viridiplantae</taxon>
        <taxon>Streptophyta</taxon>
        <taxon>Klebsormidiophyceae</taxon>
        <taxon>Klebsormidiales</taxon>
        <taxon>Klebsormidiaceae</taxon>
        <taxon>Klebsormidium</taxon>
    </lineage>
</organism>
<dbReference type="EMBL" id="DF237246">
    <property type="protein sequence ID" value="GAQ86576.1"/>
    <property type="molecule type" value="Genomic_DNA"/>
</dbReference>
<proteinExistence type="inferred from homology"/>
<name>A0A1Y1ICZ5_KLENI</name>
<feature type="transmembrane region" description="Helical" evidence="6">
    <location>
        <begin position="47"/>
        <end position="68"/>
    </location>
</feature>
<dbReference type="PANTHER" id="PTHR23051">
    <property type="entry name" value="SOLUTE CARRIER FAMILY 35, MEMBER F5"/>
    <property type="match status" value="1"/>
</dbReference>
<dbReference type="Pfam" id="PF00892">
    <property type="entry name" value="EamA"/>
    <property type="match status" value="1"/>
</dbReference>
<dbReference type="PANTHER" id="PTHR23051:SF0">
    <property type="entry name" value="SOLUTE CARRIER FAMILY 35 MEMBER F5"/>
    <property type="match status" value="1"/>
</dbReference>
<dbReference type="OMA" id="IPSEMFC"/>
<feature type="transmembrane region" description="Helical" evidence="6">
    <location>
        <begin position="334"/>
        <end position="352"/>
    </location>
</feature>
<dbReference type="SUPFAM" id="SSF103481">
    <property type="entry name" value="Multidrug resistance efflux transporter EmrE"/>
    <property type="match status" value="2"/>
</dbReference>
<sequence>MAEGAFPLGRLPQGRQALGLGLVIVAGLLYISAGFAIQVIIERGASSFLVSYVSSCLFILHLPCAMLARWYRQGHNAGFWELSRKEKSSDGGDSPGAGSPSQWRKLASVVEDGEANGCNWSRGLQESAGGLQLEAAAIDERRVGSEREVHPHVGAALPFALLGPEESSGDVGSRSVSEPQTPILSVLEAWKAPASPSKLIELTAHGGPVNVAAVRTLFSTPIGSKSMAEETLGRQDGAELQSLPELGFQPQKSWGLDSQGQAPLLPDVEAQDDALDSTEPVVSAYQGSLRGLRLGPLGAEHWEAVKIAAVIGPLWFMAQYTYTLSLGLTTVSSNTIIFSSTSLFTFLISVIWLKEPFTIFKLAMIVCAMLGTVVVSISDVESSSESDGSLSIPSGPALGNGLAFVAAIIYAFYGTSVEYTMPDETGEDLDSCPSKRGKKPVSTSLVFGYMGLLAGVFLLPCLLLLAWTGLENLRWMGAKTFGLLIVKGIFGNVVADYLCARAMLLTTPTAASVGLAVQTPIAILAELLIFGIVPKPLMLVGGTLVLCGFLGINLDLGSRGSKS</sequence>
<evidence type="ECO:0000256" key="3">
    <source>
        <dbReference type="ARBA" id="ARBA00022692"/>
    </source>
</evidence>
<feature type="domain" description="EamA" evidence="7">
    <location>
        <begin position="301"/>
        <end position="376"/>
    </location>
</feature>
<evidence type="ECO:0000259" key="7">
    <source>
        <dbReference type="Pfam" id="PF00892"/>
    </source>
</evidence>